<accession>A0A0A0D0B3</accession>
<dbReference type="PANTHER" id="PTHR43477:SF1">
    <property type="entry name" value="DIHYDROANTICAPSIN 7-DEHYDROGENASE"/>
    <property type="match status" value="1"/>
</dbReference>
<dbReference type="InterPro" id="IPR036291">
    <property type="entry name" value="NAD(P)-bd_dom_sf"/>
</dbReference>
<dbReference type="SUPFAM" id="SSF51735">
    <property type="entry name" value="NAD(P)-binding Rossmann-fold domains"/>
    <property type="match status" value="1"/>
</dbReference>
<proteinExistence type="inferred from homology"/>
<organism evidence="3 4">
    <name type="scientific">Inquilinus limosus MP06</name>
    <dbReference type="NCBI Taxonomy" id="1398085"/>
    <lineage>
        <taxon>Bacteria</taxon>
        <taxon>Pseudomonadati</taxon>
        <taxon>Pseudomonadota</taxon>
        <taxon>Alphaproteobacteria</taxon>
        <taxon>Rhodospirillales</taxon>
        <taxon>Rhodospirillaceae</taxon>
        <taxon>Inquilinus</taxon>
    </lineage>
</organism>
<dbReference type="InterPro" id="IPR002347">
    <property type="entry name" value="SDR_fam"/>
</dbReference>
<dbReference type="EMBL" id="JANX01000498">
    <property type="protein sequence ID" value="KGM31495.1"/>
    <property type="molecule type" value="Genomic_DNA"/>
</dbReference>
<evidence type="ECO:0000313" key="3">
    <source>
        <dbReference type="EMBL" id="KGM31495.1"/>
    </source>
</evidence>
<sequence length="171" mass="17544">AGAARRTPAEELTPAAYRAAMDAKFFSYINVIDPVVKRMAARGSGVVVNIIGNGGKVPATVHIAGGAANAALMLATAGLATAYAGKGIRIVGLNPGLTETERVAEGLQAETRLHGITLEEARQRAVARIPLGRGAQPEEIADAVLFLASAKASYITGVNITMDGLQSPVVV</sequence>
<feature type="non-terminal residue" evidence="3">
    <location>
        <position position="1"/>
    </location>
</feature>
<dbReference type="GO" id="GO:0016491">
    <property type="term" value="F:oxidoreductase activity"/>
    <property type="evidence" value="ECO:0007669"/>
    <property type="project" value="UniProtKB-KW"/>
</dbReference>
<dbReference type="RefSeq" id="WP_034845647.1">
    <property type="nucleotide sequence ID" value="NZ_JANX01000498.1"/>
</dbReference>
<dbReference type="OrthoDB" id="9804774at2"/>
<dbReference type="AlphaFoldDB" id="A0A0A0D0B3"/>
<dbReference type="PRINTS" id="PR00081">
    <property type="entry name" value="GDHRDH"/>
</dbReference>
<dbReference type="Pfam" id="PF13561">
    <property type="entry name" value="adh_short_C2"/>
    <property type="match status" value="1"/>
</dbReference>
<evidence type="ECO:0000256" key="2">
    <source>
        <dbReference type="ARBA" id="ARBA00023002"/>
    </source>
</evidence>
<evidence type="ECO:0000256" key="1">
    <source>
        <dbReference type="ARBA" id="ARBA00006484"/>
    </source>
</evidence>
<name>A0A0A0D0B3_9PROT</name>
<dbReference type="InterPro" id="IPR051122">
    <property type="entry name" value="SDR_DHRS6-like"/>
</dbReference>
<evidence type="ECO:0000313" key="4">
    <source>
        <dbReference type="Proteomes" id="UP000029995"/>
    </source>
</evidence>
<keyword evidence="2" id="KW-0560">Oxidoreductase</keyword>
<dbReference type="PANTHER" id="PTHR43477">
    <property type="entry name" value="DIHYDROANTICAPSIN 7-DEHYDROGENASE"/>
    <property type="match status" value="1"/>
</dbReference>
<comment type="similarity">
    <text evidence="1">Belongs to the short-chain dehydrogenases/reductases (SDR) family.</text>
</comment>
<gene>
    <name evidence="3" type="ORF">P409_26875</name>
</gene>
<reference evidence="3 4" key="1">
    <citation type="submission" date="2014-01" db="EMBL/GenBank/DDBJ databases">
        <title>Genome sequence determination for a cystic fibrosis isolate, Inquilinus limosus.</title>
        <authorList>
            <person name="Pino M."/>
            <person name="Di Conza J."/>
            <person name="Gutkind G."/>
        </authorList>
    </citation>
    <scope>NUCLEOTIDE SEQUENCE [LARGE SCALE GENOMIC DNA]</scope>
    <source>
        <strain evidence="3 4">MP06</strain>
    </source>
</reference>
<dbReference type="Gene3D" id="3.40.50.720">
    <property type="entry name" value="NAD(P)-binding Rossmann-like Domain"/>
    <property type="match status" value="1"/>
</dbReference>
<comment type="caution">
    <text evidence="3">The sequence shown here is derived from an EMBL/GenBank/DDBJ whole genome shotgun (WGS) entry which is preliminary data.</text>
</comment>
<protein>
    <submittedName>
        <fullName evidence="3">3-oxoacyl-ACP reductase</fullName>
    </submittedName>
</protein>
<dbReference type="Proteomes" id="UP000029995">
    <property type="component" value="Unassembled WGS sequence"/>
</dbReference>